<dbReference type="InterPro" id="IPR019133">
    <property type="entry name" value="MIC60"/>
</dbReference>
<comment type="caution">
    <text evidence="9">The sequence shown here is derived from an EMBL/GenBank/DDBJ whole genome shotgun (WGS) entry which is preliminary data.</text>
</comment>
<comment type="similarity">
    <text evidence="1 7">Belongs to the MICOS complex subunit Mic60 family.</text>
</comment>
<dbReference type="AlphaFoldDB" id="A0AAE1H123"/>
<dbReference type="PANTHER" id="PTHR15415:SF7">
    <property type="entry name" value="MICOS COMPLEX SUBUNIT MIC60"/>
    <property type="match status" value="1"/>
</dbReference>
<feature type="transmembrane region" description="Helical" evidence="7">
    <location>
        <begin position="43"/>
        <end position="62"/>
    </location>
</feature>
<evidence type="ECO:0000256" key="6">
    <source>
        <dbReference type="ARBA" id="ARBA00023136"/>
    </source>
</evidence>
<keyword evidence="3 7" id="KW-0999">Mitochondrion inner membrane</keyword>
<dbReference type="EMBL" id="JAHWGI010000307">
    <property type="protein sequence ID" value="KAK3913016.1"/>
    <property type="molecule type" value="Genomic_DNA"/>
</dbReference>
<evidence type="ECO:0000313" key="9">
    <source>
        <dbReference type="EMBL" id="KAK3913016.1"/>
    </source>
</evidence>
<accession>A0AAE1H123</accession>
<evidence type="ECO:0000256" key="2">
    <source>
        <dbReference type="ARBA" id="ARBA00022692"/>
    </source>
</evidence>
<comment type="function">
    <text evidence="7">Component of the MICOS complex, a large protein complex of the mitochondrial inner membrane that plays crucial roles in the maintenance of crista junctions, inner membrane architecture, and formation of contact sites to the outer membrane.</text>
</comment>
<keyword evidence="10" id="KW-1185">Reference proteome</keyword>
<keyword evidence="5 7" id="KW-0496">Mitochondrion</keyword>
<sequence length="676" mass="76294">MMRISSRLPSCIHIQFRHLPFKPNNVTQRLASQYPPKQKKSRIGLYTFGTVLLAGGGALFYAKYDDDFRKQVVEYVPYADDGMKIIFQEEKTITDTLTSALGLGPEAATDQRAPEVTPQNAKSKPTSPPPSPPPKQKEEKKPAEKPSSGPLLRSVVPLEELQGIEKNIADSAVQLSKSYKVIGKLLKEELVILSDIVDKSSDRLSPDLSSIIQERTNKLSQALAEEEAKVKATLDKVNELRLKVGSSRLEGPKDLVELSKRRIDRSAAAMKESAALVNEDRNLKALADRTWEKLESSRKAFVEELHILFPALDIPKRTLILESSQVDLFLLYSYMQVKLLQDRICESEKKRSSRIKRALSSFASSVEDQERIGNEVSDQVVKIKQEMELELQSKIKEIKAECEAQITHHLARATEAHLLTVQNLEEQQEAKLLQKHSAIMQDLVQTTQSRNYKVLTEMQRQMSEIDDLVKARADADQSAYRAQMLWSACHSVVRSLRRLQPLKHYDQKVVSIKEEIEALNSTSLENDQLVAAVVKGIPEEAFKRGVFTEEALIERFNKVEKVTKGVALVPEEGGSLSLYLLSWIQSFLLSSVRDYTHSSVKLSQTVPQNITTLEALQEARYWIDRGDLLQALRYMNLLKGYSRRVAADWIRETKIHLETLQAAEALMAHAVSIGML</sequence>
<dbReference type="PANTHER" id="PTHR15415">
    <property type="entry name" value="MITOFILIN"/>
    <property type="match status" value="1"/>
</dbReference>
<dbReference type="Proteomes" id="UP001219518">
    <property type="component" value="Unassembled WGS sequence"/>
</dbReference>
<gene>
    <name evidence="9" type="ORF">KUF71_022470</name>
</gene>
<evidence type="ECO:0000256" key="4">
    <source>
        <dbReference type="ARBA" id="ARBA00022989"/>
    </source>
</evidence>
<reference evidence="9" key="2">
    <citation type="journal article" date="2023" name="BMC Genomics">
        <title>Pest status, molecular evolution, and epigenetic factors derived from the genome assembly of Frankliniella fusca, a thysanopteran phytovirus vector.</title>
        <authorList>
            <person name="Catto M.A."/>
            <person name="Labadie P.E."/>
            <person name="Jacobson A.L."/>
            <person name="Kennedy G.G."/>
            <person name="Srinivasan R."/>
            <person name="Hunt B.G."/>
        </authorList>
    </citation>
    <scope>NUCLEOTIDE SEQUENCE</scope>
    <source>
        <strain evidence="9">PL_HMW_Pooled</strain>
    </source>
</reference>
<keyword evidence="2 7" id="KW-0812">Transmembrane</keyword>
<evidence type="ECO:0000256" key="1">
    <source>
        <dbReference type="ARBA" id="ARBA00010877"/>
    </source>
</evidence>
<comment type="subunit">
    <text evidence="7">Component of the mitochondrial contact site and cristae organizing system (MICOS) complex.</text>
</comment>
<evidence type="ECO:0000256" key="3">
    <source>
        <dbReference type="ARBA" id="ARBA00022792"/>
    </source>
</evidence>
<organism evidence="9 10">
    <name type="scientific">Frankliniella fusca</name>
    <dbReference type="NCBI Taxonomy" id="407009"/>
    <lineage>
        <taxon>Eukaryota</taxon>
        <taxon>Metazoa</taxon>
        <taxon>Ecdysozoa</taxon>
        <taxon>Arthropoda</taxon>
        <taxon>Hexapoda</taxon>
        <taxon>Insecta</taxon>
        <taxon>Pterygota</taxon>
        <taxon>Neoptera</taxon>
        <taxon>Paraneoptera</taxon>
        <taxon>Thysanoptera</taxon>
        <taxon>Terebrantia</taxon>
        <taxon>Thripoidea</taxon>
        <taxon>Thripidae</taxon>
        <taxon>Frankliniella</taxon>
    </lineage>
</organism>
<evidence type="ECO:0000313" key="10">
    <source>
        <dbReference type="Proteomes" id="UP001219518"/>
    </source>
</evidence>
<comment type="subcellular location">
    <subcellularLocation>
        <location evidence="7">Mitochondrion inner membrane</location>
        <topology evidence="7">Single-pass membrane protein</topology>
    </subcellularLocation>
</comment>
<evidence type="ECO:0000256" key="7">
    <source>
        <dbReference type="RuleBase" id="RU363000"/>
    </source>
</evidence>
<proteinExistence type="inferred from homology"/>
<feature type="compositionally biased region" description="Basic and acidic residues" evidence="8">
    <location>
        <begin position="135"/>
        <end position="144"/>
    </location>
</feature>
<name>A0AAE1H123_9NEOP</name>
<reference evidence="9" key="1">
    <citation type="submission" date="2021-07" db="EMBL/GenBank/DDBJ databases">
        <authorList>
            <person name="Catto M.A."/>
            <person name="Jacobson A."/>
            <person name="Kennedy G."/>
            <person name="Labadie P."/>
            <person name="Hunt B.G."/>
            <person name="Srinivasan R."/>
        </authorList>
    </citation>
    <scope>NUCLEOTIDE SEQUENCE</scope>
    <source>
        <strain evidence="9">PL_HMW_Pooled</strain>
        <tissue evidence="9">Head</tissue>
    </source>
</reference>
<dbReference type="GO" id="GO:0061617">
    <property type="term" value="C:MICOS complex"/>
    <property type="evidence" value="ECO:0007669"/>
    <property type="project" value="TreeGrafter"/>
</dbReference>
<keyword evidence="4 7" id="KW-1133">Transmembrane helix</keyword>
<dbReference type="Pfam" id="PF09731">
    <property type="entry name" value="Mitofilin"/>
    <property type="match status" value="1"/>
</dbReference>
<keyword evidence="6 7" id="KW-0472">Membrane</keyword>
<evidence type="ECO:0000256" key="8">
    <source>
        <dbReference type="SAM" id="MobiDB-lite"/>
    </source>
</evidence>
<dbReference type="GO" id="GO:0042407">
    <property type="term" value="P:cristae formation"/>
    <property type="evidence" value="ECO:0007669"/>
    <property type="project" value="TreeGrafter"/>
</dbReference>
<feature type="region of interest" description="Disordered" evidence="8">
    <location>
        <begin position="105"/>
        <end position="154"/>
    </location>
</feature>
<protein>
    <recommendedName>
        <fullName evidence="7">MICOS complex subunit MIC60</fullName>
    </recommendedName>
    <alternativeName>
        <fullName evidence="7">Mitofilin</fullName>
    </alternativeName>
</protein>
<evidence type="ECO:0000256" key="5">
    <source>
        <dbReference type="ARBA" id="ARBA00023128"/>
    </source>
</evidence>